<keyword evidence="4" id="KW-1185">Reference proteome</keyword>
<reference evidence="3 4" key="2">
    <citation type="journal article" date="2010" name="Stand. Genomic Sci.">
        <title>Complete genome sequence of Nakamurella multipartita type strain (Y-104).</title>
        <authorList>
            <person name="Tice H."/>
            <person name="Mayilraj S."/>
            <person name="Sims D."/>
            <person name="Lapidus A."/>
            <person name="Nolan M."/>
            <person name="Lucas S."/>
            <person name="Glavina Del Rio T."/>
            <person name="Copeland A."/>
            <person name="Cheng J.F."/>
            <person name="Meincke L."/>
            <person name="Bruce D."/>
            <person name="Goodwin L."/>
            <person name="Pitluck S."/>
            <person name="Ivanova N."/>
            <person name="Mavromatis K."/>
            <person name="Ovchinnikova G."/>
            <person name="Pati A."/>
            <person name="Chen A."/>
            <person name="Palaniappan K."/>
            <person name="Land M."/>
            <person name="Hauser L."/>
            <person name="Chang Y.J."/>
            <person name="Jeffries C.D."/>
            <person name="Detter J.C."/>
            <person name="Brettin T."/>
            <person name="Rohde M."/>
            <person name="Goker M."/>
            <person name="Bristow J."/>
            <person name="Eisen J.A."/>
            <person name="Markowitz V."/>
            <person name="Hugenholtz P."/>
            <person name="Kyrpides N.C."/>
            <person name="Klenk H.P."/>
            <person name="Chen F."/>
        </authorList>
    </citation>
    <scope>NUCLEOTIDE SEQUENCE [LARGE SCALE GENOMIC DNA]</scope>
    <source>
        <strain evidence="4">ATCC 700099 / DSM 44233 / CIP 104796 / JCM 9543 / NBRC 105858 / Y-104</strain>
    </source>
</reference>
<feature type="signal peptide" evidence="2">
    <location>
        <begin position="1"/>
        <end position="36"/>
    </location>
</feature>
<dbReference type="STRING" id="479431.Namu_0305"/>
<gene>
    <name evidence="3" type="ordered locus">Namu_0305</name>
</gene>
<reference evidence="4" key="1">
    <citation type="submission" date="2009-09" db="EMBL/GenBank/DDBJ databases">
        <title>The complete genome of Nakamurella multipartita DSM 44233.</title>
        <authorList>
            <consortium name="US DOE Joint Genome Institute (JGI-PGF)"/>
            <person name="Lucas S."/>
            <person name="Copeland A."/>
            <person name="Lapidus A."/>
            <person name="Glavina del Rio T."/>
            <person name="Dalin E."/>
            <person name="Tice H."/>
            <person name="Bruce D."/>
            <person name="Goodwin L."/>
            <person name="Pitluck S."/>
            <person name="Kyrpides N."/>
            <person name="Mavromatis K."/>
            <person name="Ivanova N."/>
            <person name="Ovchinnikova G."/>
            <person name="Sims D."/>
            <person name="Meincke L."/>
            <person name="Brettin T."/>
            <person name="Detter J.C."/>
            <person name="Han C."/>
            <person name="Larimer F."/>
            <person name="Land M."/>
            <person name="Hauser L."/>
            <person name="Markowitz V."/>
            <person name="Cheng J.-F."/>
            <person name="Hugenholtz P."/>
            <person name="Woyke T."/>
            <person name="Wu D."/>
            <person name="Klenk H.-P."/>
            <person name="Eisen J.A."/>
        </authorList>
    </citation>
    <scope>NUCLEOTIDE SEQUENCE [LARGE SCALE GENOMIC DNA]</scope>
    <source>
        <strain evidence="4">ATCC 700099 / DSM 44233 / CIP 104796 / JCM 9543 / NBRC 105858 / Y-104</strain>
    </source>
</reference>
<dbReference type="OrthoDB" id="5194357at2"/>
<feature type="region of interest" description="Disordered" evidence="1">
    <location>
        <begin position="70"/>
        <end position="131"/>
    </location>
</feature>
<dbReference type="RefSeq" id="WP_012814210.1">
    <property type="nucleotide sequence ID" value="NC_013235.1"/>
</dbReference>
<dbReference type="Proteomes" id="UP000002218">
    <property type="component" value="Chromosome"/>
</dbReference>
<evidence type="ECO:0000313" key="4">
    <source>
        <dbReference type="Proteomes" id="UP000002218"/>
    </source>
</evidence>
<dbReference type="AlphaFoldDB" id="C8XK52"/>
<feature type="compositionally biased region" description="Polar residues" evidence="1">
    <location>
        <begin position="35"/>
        <end position="44"/>
    </location>
</feature>
<evidence type="ECO:0000256" key="2">
    <source>
        <dbReference type="SAM" id="SignalP"/>
    </source>
</evidence>
<accession>C8XK52</accession>
<evidence type="ECO:0000313" key="3">
    <source>
        <dbReference type="EMBL" id="ACV76735.1"/>
    </source>
</evidence>
<feature type="chain" id="PRO_5039086542" evidence="2">
    <location>
        <begin position="37"/>
        <end position="305"/>
    </location>
</feature>
<feature type="region of interest" description="Disordered" evidence="1">
    <location>
        <begin position="35"/>
        <end position="55"/>
    </location>
</feature>
<organism evidence="3 4">
    <name type="scientific">Nakamurella multipartita (strain ATCC 700099 / DSM 44233 / CIP 104796 / JCM 9543 / NBRC 105858 / Y-104)</name>
    <name type="common">Microsphaera multipartita</name>
    <dbReference type="NCBI Taxonomy" id="479431"/>
    <lineage>
        <taxon>Bacteria</taxon>
        <taxon>Bacillati</taxon>
        <taxon>Actinomycetota</taxon>
        <taxon>Actinomycetes</taxon>
        <taxon>Nakamurellales</taxon>
        <taxon>Nakamurellaceae</taxon>
        <taxon>Nakamurella</taxon>
    </lineage>
</organism>
<name>C8XK52_NAKMY</name>
<dbReference type="InParanoid" id="C8XK52"/>
<protein>
    <submittedName>
        <fullName evidence="3">Uncharacterized protein</fullName>
    </submittedName>
</protein>
<proteinExistence type="predicted"/>
<feature type="compositionally biased region" description="Low complexity" evidence="1">
    <location>
        <begin position="101"/>
        <end position="123"/>
    </location>
</feature>
<feature type="compositionally biased region" description="Low complexity" evidence="1">
    <location>
        <begin position="73"/>
        <end position="91"/>
    </location>
</feature>
<dbReference type="HOGENOM" id="CLU_911627_0_0_11"/>
<sequence length="305" mass="29724" precursor="true">MSTVSPRPRTGRAHRLAGLLAATGVLLASCASGTLATSDTSPVGSSAPVTRPSVTGPTVVVTVPELVLSSQGTAPVTVAPTTDTVTASSTPEPAAETAQVPAAETDTAGPAPETTAAATAANPAPAPAPSGQGLNVSLANCDGCTVLATHRDVAGGRSAALVSTGSGRGILLSVGGDGQVAGVIGVPYGAAFTTPDSGVLPCAQGRCVVTGRQGDGRAILSAFELTDSGAWRDVSGDDAFPSATERSAVVDLDGELAIAVQDQGDGSAVWMLYTWSGDRYAVLGCAADGDPPATAAAVSPSACLS</sequence>
<keyword evidence="2" id="KW-0732">Signal</keyword>
<dbReference type="EMBL" id="CP001737">
    <property type="protein sequence ID" value="ACV76735.1"/>
    <property type="molecule type" value="Genomic_DNA"/>
</dbReference>
<dbReference type="KEGG" id="nml:Namu_0305"/>
<dbReference type="PROSITE" id="PS51257">
    <property type="entry name" value="PROKAR_LIPOPROTEIN"/>
    <property type="match status" value="1"/>
</dbReference>
<evidence type="ECO:0000256" key="1">
    <source>
        <dbReference type="SAM" id="MobiDB-lite"/>
    </source>
</evidence>